<evidence type="ECO:0000313" key="8">
    <source>
        <dbReference type="Proteomes" id="UP000008204"/>
    </source>
</evidence>
<protein>
    <submittedName>
        <fullName evidence="7">Transposase IS605 OrfB</fullName>
    </submittedName>
</protein>
<evidence type="ECO:0000256" key="1">
    <source>
        <dbReference type="ARBA" id="ARBA00008761"/>
    </source>
</evidence>
<dbReference type="InterPro" id="IPR010095">
    <property type="entry name" value="Cas12f1-like_TNB"/>
</dbReference>
<evidence type="ECO:0000313" key="7">
    <source>
        <dbReference type="EMBL" id="ACK68059.1"/>
    </source>
</evidence>
<keyword evidence="4" id="KW-0233">DNA recombination</keyword>
<dbReference type="Pfam" id="PF01385">
    <property type="entry name" value="OrfB_IS605"/>
    <property type="match status" value="1"/>
</dbReference>
<evidence type="ECO:0000259" key="6">
    <source>
        <dbReference type="Pfam" id="PF07282"/>
    </source>
</evidence>
<reference evidence="8" key="1">
    <citation type="journal article" date="2011" name="MBio">
        <title>Novel metabolic attributes of the genus Cyanothece, comprising a group of unicellular nitrogen-fixing Cyanobacteria.</title>
        <authorList>
            <person name="Bandyopadhyay A."/>
            <person name="Elvitigala T."/>
            <person name="Welsh E."/>
            <person name="Stockel J."/>
            <person name="Liberton M."/>
            <person name="Min H."/>
            <person name="Sherman L.A."/>
            <person name="Pakrasi H.B."/>
        </authorList>
    </citation>
    <scope>NUCLEOTIDE SEQUENCE [LARGE SCALE GENOMIC DNA]</scope>
    <source>
        <strain evidence="8">PCC 8801</strain>
    </source>
</reference>
<evidence type="ECO:0000256" key="4">
    <source>
        <dbReference type="ARBA" id="ARBA00023172"/>
    </source>
</evidence>
<accession>B7K606</accession>
<name>B7K606_RIPO1</name>
<dbReference type="Proteomes" id="UP000008204">
    <property type="component" value="Chromosome"/>
</dbReference>
<dbReference type="EMBL" id="CP001287">
    <property type="protein sequence ID" value="ACK68059.1"/>
    <property type="molecule type" value="Genomic_DNA"/>
</dbReference>
<organism evidence="7 8">
    <name type="scientific">Rippkaea orientalis (strain PCC 8801 / RF-1)</name>
    <name type="common">Cyanothece sp. (strain PCC 8801)</name>
    <dbReference type="NCBI Taxonomy" id="41431"/>
    <lineage>
        <taxon>Bacteria</taxon>
        <taxon>Bacillati</taxon>
        <taxon>Cyanobacteriota</taxon>
        <taxon>Cyanophyceae</taxon>
        <taxon>Oscillatoriophycideae</taxon>
        <taxon>Chroococcales</taxon>
        <taxon>Aphanothecaceae</taxon>
        <taxon>Rippkaea</taxon>
        <taxon>Rippkaea orientalis</taxon>
    </lineage>
</organism>
<evidence type="ECO:0000256" key="2">
    <source>
        <dbReference type="ARBA" id="ARBA00022578"/>
    </source>
</evidence>
<gene>
    <name evidence="7" type="ordered locus">PCC8801_4127</name>
</gene>
<dbReference type="AlphaFoldDB" id="B7K606"/>
<sequence length="494" mass="57447">MFAIKSMSELVQHHITIQLKAYLSTTQTALFENWTDSLRPLYNLALGLLYEEQQRRWRTNQKFLKNYLDKSSLQTYLNEIENKPDIYPVEWHITKALPECDWLTKEENEVRKKDNTKSLACRTINRDGNFFTPIRPYWHLEEPQKLAKFKCFTNQWLISCNLLTNYHLQKLLNVNMKVRQSFISMNLMEAWKRYQKGDFRKLKFKSKRNPVISLCNKQTNRIKFDPEANNCQLLGKEFGLIEFRGLHNRHQGQIQPRNGSLTKKADGYYLNLVFQVEHKPIPDSDLQVGIDPGLVTLLTLSDGKCISNQRFLKENERHLTVLQKKLSRQTPGSKNWEKTKKALAKIHKQTADHRKYYNHKVSTHLVNKYGAIAIEDTKLTNMNKRPKAEKREDGKGYEHNGAKAKAGLNQSFHDAGLGQLRAFLESKANSYENRHIERVRANYTSQKCSRCGHTDSENRLTQASFHCLKCGLEMPADLNAAINIEQTAFGLDKS</sequence>
<dbReference type="GO" id="GO:0003677">
    <property type="term" value="F:DNA binding"/>
    <property type="evidence" value="ECO:0007669"/>
    <property type="project" value="UniProtKB-KW"/>
</dbReference>
<keyword evidence="2" id="KW-0815">Transposition</keyword>
<dbReference type="InterPro" id="IPR001959">
    <property type="entry name" value="Transposase"/>
</dbReference>
<comment type="similarity">
    <text evidence="1">In the C-terminal section; belongs to the transposase 35 family.</text>
</comment>
<dbReference type="NCBIfam" id="NF040570">
    <property type="entry name" value="guided_TnpB"/>
    <property type="match status" value="1"/>
</dbReference>
<dbReference type="HOGENOM" id="CLU_551772_0_0_3"/>
<dbReference type="GO" id="GO:0006310">
    <property type="term" value="P:DNA recombination"/>
    <property type="evidence" value="ECO:0007669"/>
    <property type="project" value="UniProtKB-KW"/>
</dbReference>
<dbReference type="NCBIfam" id="NF038192">
    <property type="entry name" value="V_cas_c2c8"/>
    <property type="match status" value="1"/>
</dbReference>
<evidence type="ECO:0000256" key="3">
    <source>
        <dbReference type="ARBA" id="ARBA00023125"/>
    </source>
</evidence>
<keyword evidence="3" id="KW-0238">DNA-binding</keyword>
<keyword evidence="8" id="KW-1185">Reference proteome</keyword>
<dbReference type="eggNOG" id="COG0675">
    <property type="taxonomic scope" value="Bacteria"/>
</dbReference>
<evidence type="ECO:0000259" key="5">
    <source>
        <dbReference type="Pfam" id="PF01385"/>
    </source>
</evidence>
<dbReference type="STRING" id="41431.PCC8801_4127"/>
<dbReference type="KEGG" id="cyp:PCC8801_4127"/>
<feature type="domain" description="Cas12f1-like TNB" evidence="6">
    <location>
        <begin position="418"/>
        <end position="484"/>
    </location>
</feature>
<dbReference type="Pfam" id="PF07282">
    <property type="entry name" value="Cas12f1-like_TNB"/>
    <property type="match status" value="1"/>
</dbReference>
<proteinExistence type="inferred from homology"/>
<dbReference type="GO" id="GO:0032196">
    <property type="term" value="P:transposition"/>
    <property type="evidence" value="ECO:0007669"/>
    <property type="project" value="UniProtKB-KW"/>
</dbReference>
<dbReference type="OrthoDB" id="448372at2"/>
<feature type="domain" description="Probable transposase IS891/IS1136/IS1341" evidence="5">
    <location>
        <begin position="277"/>
        <end position="384"/>
    </location>
</feature>